<dbReference type="InterPro" id="IPR051909">
    <property type="entry name" value="MFP_Cation_Efflux"/>
</dbReference>
<evidence type="ECO:0000313" key="5">
    <source>
        <dbReference type="Proteomes" id="UP001160301"/>
    </source>
</evidence>
<name>A0ABT6P0H1_9BACT</name>
<dbReference type="EMBL" id="JARZHI010000038">
    <property type="protein sequence ID" value="MDI1434106.1"/>
    <property type="molecule type" value="Genomic_DNA"/>
</dbReference>
<evidence type="ECO:0000256" key="1">
    <source>
        <dbReference type="ARBA" id="ARBA00022448"/>
    </source>
</evidence>
<keyword evidence="5" id="KW-1185">Reference proteome</keyword>
<gene>
    <name evidence="4" type="ORF">QHF89_31695</name>
</gene>
<feature type="signal peptide" evidence="3">
    <location>
        <begin position="1"/>
        <end position="23"/>
    </location>
</feature>
<dbReference type="RefSeq" id="WP_136969547.1">
    <property type="nucleotide sequence ID" value="NZ_JARZHI010000038.1"/>
</dbReference>
<dbReference type="Proteomes" id="UP001160301">
    <property type="component" value="Unassembled WGS sequence"/>
</dbReference>
<evidence type="ECO:0000256" key="2">
    <source>
        <dbReference type="SAM" id="MobiDB-lite"/>
    </source>
</evidence>
<keyword evidence="1" id="KW-0813">Transport</keyword>
<proteinExistence type="predicted"/>
<evidence type="ECO:0000313" key="4">
    <source>
        <dbReference type="EMBL" id="MDI1434106.1"/>
    </source>
</evidence>
<dbReference type="Gene3D" id="2.40.50.100">
    <property type="match status" value="1"/>
</dbReference>
<organism evidence="4 5">
    <name type="scientific">Polyangium sorediatum</name>
    <dbReference type="NCBI Taxonomy" id="889274"/>
    <lineage>
        <taxon>Bacteria</taxon>
        <taxon>Pseudomonadati</taxon>
        <taxon>Myxococcota</taxon>
        <taxon>Polyangia</taxon>
        <taxon>Polyangiales</taxon>
        <taxon>Polyangiaceae</taxon>
        <taxon>Polyangium</taxon>
    </lineage>
</organism>
<keyword evidence="3" id="KW-0732">Signal</keyword>
<reference evidence="4 5" key="1">
    <citation type="submission" date="2023-04" db="EMBL/GenBank/DDBJ databases">
        <title>The genome sequence of Polyangium sorediatum DSM14670.</title>
        <authorList>
            <person name="Zhang X."/>
        </authorList>
    </citation>
    <scope>NUCLEOTIDE SEQUENCE [LARGE SCALE GENOMIC DNA]</scope>
    <source>
        <strain evidence="4 5">DSM 14670</strain>
    </source>
</reference>
<protein>
    <submittedName>
        <fullName evidence="4">Efflux RND transporter periplasmic adaptor subunit</fullName>
    </submittedName>
</protein>
<sequence length="359" mass="35449">MMARGIGGIVAALVVTACAGPEAAPEPAAEMGVGPKSVETPWVAARAPGGLSLLEAPAELVPPAGAKGAVVPPFSARITKVHVEHGERVDEGAPIADVVMPEVARAAGAFAAAGTRIGAHGKRKAQLEALRKDGLAKIVDIAEVEGTLADASAAQQMALATLKIAGLGPKDVAALVRSGGLVTLKSPVAGVVTDLDAAIGASREPTGAPIALIEGAGAARVEARFAQRPPPGARFVFVGPLGQSTALTLLSEAPSTSGRDGTVAAWFKPAEGISLPHGTLGKVRVSPDPGGTAVAIPAAAVTLKDGVAVVLSRKTGAPLPVKVLSSSGADALVEGELRPGDEVAADASRALPTPGGDVD</sequence>
<dbReference type="PANTHER" id="PTHR30097">
    <property type="entry name" value="CATION EFFLUX SYSTEM PROTEIN CUSB"/>
    <property type="match status" value="1"/>
</dbReference>
<comment type="caution">
    <text evidence="4">The sequence shown here is derived from an EMBL/GenBank/DDBJ whole genome shotgun (WGS) entry which is preliminary data.</text>
</comment>
<accession>A0ABT6P0H1</accession>
<dbReference type="PROSITE" id="PS51257">
    <property type="entry name" value="PROKAR_LIPOPROTEIN"/>
    <property type="match status" value="1"/>
</dbReference>
<evidence type="ECO:0000256" key="3">
    <source>
        <dbReference type="SAM" id="SignalP"/>
    </source>
</evidence>
<feature type="region of interest" description="Disordered" evidence="2">
    <location>
        <begin position="337"/>
        <end position="359"/>
    </location>
</feature>
<dbReference type="PANTHER" id="PTHR30097:SF4">
    <property type="entry name" value="SLR6042 PROTEIN"/>
    <property type="match status" value="1"/>
</dbReference>
<feature type="chain" id="PRO_5045722577" evidence="3">
    <location>
        <begin position="24"/>
        <end position="359"/>
    </location>
</feature>